<evidence type="ECO:0000256" key="8">
    <source>
        <dbReference type="ARBA" id="ARBA00022927"/>
    </source>
</evidence>
<dbReference type="SMART" id="SM00978">
    <property type="entry name" value="Tim44"/>
    <property type="match status" value="1"/>
</dbReference>
<dbReference type="OMA" id="NFQMEPF"/>
<keyword evidence="9" id="KW-0809">Transit peptide</keyword>
<dbReference type="PANTHER" id="PTHR10721:SF1">
    <property type="entry name" value="MITOCHONDRIAL IMPORT INNER MEMBRANE TRANSLOCASE SUBUNIT TIM44"/>
    <property type="match status" value="1"/>
</dbReference>
<evidence type="ECO:0000256" key="1">
    <source>
        <dbReference type="ARBA" id="ARBA00004443"/>
    </source>
</evidence>
<evidence type="ECO:0000259" key="18">
    <source>
        <dbReference type="SMART" id="SM00978"/>
    </source>
</evidence>
<keyword evidence="17" id="KW-0175">Coiled coil</keyword>
<keyword evidence="5" id="KW-0547">Nucleotide-binding</keyword>
<name>A0A8B7YSH7_ACAPL</name>
<dbReference type="OrthoDB" id="10265990at2759"/>
<keyword evidence="19" id="KW-1185">Reference proteome</keyword>
<feature type="coiled-coil region" evidence="17">
    <location>
        <begin position="71"/>
        <end position="114"/>
    </location>
</feature>
<dbReference type="CTD" id="10469"/>
<dbReference type="GO" id="GO:0030150">
    <property type="term" value="P:protein import into mitochondrial matrix"/>
    <property type="evidence" value="ECO:0007669"/>
    <property type="project" value="InterPro"/>
</dbReference>
<evidence type="ECO:0000256" key="15">
    <source>
        <dbReference type="ARBA" id="ARBA00074309"/>
    </source>
</evidence>
<comment type="function">
    <text evidence="13">Essential component of the PAM complex, a complex required for the translocation of transit peptide-containing proteins from the inner membrane into the mitochondrial matrix in an ATP-dependent manner. Recruits mitochondrial HSP70 to drive protein translocation into the matrix using ATP as an energy source.</text>
</comment>
<dbReference type="InterPro" id="IPR032710">
    <property type="entry name" value="NTF2-like_dom_sf"/>
</dbReference>
<keyword evidence="3 16" id="KW-0813">Transport</keyword>
<sequence length="456" mass="51955">MAAPVVKLASHCASAKLLWRVPQHAVRLGQVTNGNVTHLAQNQLDVRLVQARSYSQQPQRKGFIGQFIENIKLDMAKNKEMKENIKKFREEAEKLEKSDALQQARKKYETIEMETSRGTDALKRTVSDIKDKVQKGVEDVQKQEWAKKAGSITEDISKTAKGAAEKVSRQGEELTKTAAYRTISDSVKAVKQEIDESTTAKARPYRAPVKLRKRTDGFADGQESRRIFEANEDATGMVLHKDSRWYKQWSEFKENSHVFNKMFDLKMRYDESDNVVVRASRAVTDKVSQLLGGVFSPTEMSEVLTEILKVDPHFSKQEFLYLCEHEIIPNVLEAMIRGDLEVLKDWCYEAPYSQLATPIKQAKAMGYMFDNKILDIDNLDLSMGKMMEQGPVLVISFTAQQLMVVRNTKGELVEGDPDKVLRVTYVWVLCRDQEVLDPNAAWRLLDLSANTAQQWV</sequence>
<dbReference type="GO" id="GO:0005743">
    <property type="term" value="C:mitochondrial inner membrane"/>
    <property type="evidence" value="ECO:0007669"/>
    <property type="project" value="UniProtKB-SubCell"/>
</dbReference>
<dbReference type="PIRSF" id="PIRSF037871">
    <property type="entry name" value="TIM44"/>
    <property type="match status" value="1"/>
</dbReference>
<keyword evidence="12 16" id="KW-0472">Membrane</keyword>
<evidence type="ECO:0000256" key="2">
    <source>
        <dbReference type="ARBA" id="ARBA00009597"/>
    </source>
</evidence>
<evidence type="ECO:0000256" key="12">
    <source>
        <dbReference type="ARBA" id="ARBA00023136"/>
    </source>
</evidence>
<keyword evidence="7" id="KW-0067">ATP-binding</keyword>
<dbReference type="InterPro" id="IPR017303">
    <property type="entry name" value="Tim44"/>
</dbReference>
<evidence type="ECO:0000256" key="14">
    <source>
        <dbReference type="ARBA" id="ARBA00063163"/>
    </source>
</evidence>
<reference evidence="20" key="1">
    <citation type="submission" date="2025-08" db="UniProtKB">
        <authorList>
            <consortium name="RefSeq"/>
        </authorList>
    </citation>
    <scope>IDENTIFICATION</scope>
</reference>
<keyword evidence="6 16" id="KW-0999">Mitochondrion inner membrane</keyword>
<dbReference type="Gene3D" id="3.10.450.240">
    <property type="match status" value="1"/>
</dbReference>
<evidence type="ECO:0000256" key="3">
    <source>
        <dbReference type="ARBA" id="ARBA00022448"/>
    </source>
</evidence>
<evidence type="ECO:0000256" key="5">
    <source>
        <dbReference type="ARBA" id="ARBA00022741"/>
    </source>
</evidence>
<accession>A0A8B7YSH7</accession>
<dbReference type="Proteomes" id="UP000694845">
    <property type="component" value="Unplaced"/>
</dbReference>
<evidence type="ECO:0000256" key="16">
    <source>
        <dbReference type="PIRNR" id="PIRNR037871"/>
    </source>
</evidence>
<evidence type="ECO:0000256" key="4">
    <source>
        <dbReference type="ARBA" id="ARBA00022553"/>
    </source>
</evidence>
<proteinExistence type="inferred from homology"/>
<dbReference type="PANTHER" id="PTHR10721">
    <property type="entry name" value="MITOCHONDRIAL IMPORT INNER MEMBRANE TRANSLOCASE SUBUNIT TIM44"/>
    <property type="match status" value="1"/>
</dbReference>
<evidence type="ECO:0000256" key="13">
    <source>
        <dbReference type="ARBA" id="ARBA00057148"/>
    </source>
</evidence>
<dbReference type="GO" id="GO:0005524">
    <property type="term" value="F:ATP binding"/>
    <property type="evidence" value="ECO:0007669"/>
    <property type="project" value="UniProtKB-KW"/>
</dbReference>
<protein>
    <recommendedName>
        <fullName evidence="15 16">Mitochondrial import inner membrane translocase subunit TIM44</fullName>
    </recommendedName>
</protein>
<dbReference type="InterPro" id="IPR007379">
    <property type="entry name" value="Tim44-like_dom"/>
</dbReference>
<dbReference type="GO" id="GO:0051087">
    <property type="term" value="F:protein-folding chaperone binding"/>
    <property type="evidence" value="ECO:0007669"/>
    <property type="project" value="InterPro"/>
</dbReference>
<comment type="subcellular location">
    <subcellularLocation>
        <location evidence="1">Mitochondrion inner membrane</location>
        <topology evidence="1">Peripheral membrane protein</topology>
        <orientation evidence="1">Matrix side</orientation>
    </subcellularLocation>
</comment>
<dbReference type="RefSeq" id="XP_022096243.1">
    <property type="nucleotide sequence ID" value="XM_022240551.1"/>
</dbReference>
<dbReference type="GeneID" id="110982252"/>
<evidence type="ECO:0000313" key="19">
    <source>
        <dbReference type="Proteomes" id="UP000694845"/>
    </source>
</evidence>
<dbReference type="Pfam" id="PF04280">
    <property type="entry name" value="Tim44"/>
    <property type="match status" value="1"/>
</dbReference>
<dbReference type="AlphaFoldDB" id="A0A8B7YSH7"/>
<gene>
    <name evidence="20" type="primary">LOC110982252</name>
</gene>
<keyword evidence="8 16" id="KW-0653">Protein transport</keyword>
<evidence type="ECO:0000313" key="20">
    <source>
        <dbReference type="RefSeq" id="XP_022096243.1"/>
    </source>
</evidence>
<evidence type="ECO:0000256" key="9">
    <source>
        <dbReference type="ARBA" id="ARBA00022946"/>
    </source>
</evidence>
<keyword evidence="11 16" id="KW-0496">Mitochondrion</keyword>
<dbReference type="FunFam" id="3.10.450.240:FF:000001">
    <property type="entry name" value="Mitochondrial import inner membrane translocase subunit TIM44"/>
    <property type="match status" value="1"/>
</dbReference>
<organism evidence="19 20">
    <name type="scientific">Acanthaster planci</name>
    <name type="common">Crown-of-thorns starfish</name>
    <dbReference type="NCBI Taxonomy" id="133434"/>
    <lineage>
        <taxon>Eukaryota</taxon>
        <taxon>Metazoa</taxon>
        <taxon>Echinodermata</taxon>
        <taxon>Eleutherozoa</taxon>
        <taxon>Asterozoa</taxon>
        <taxon>Asteroidea</taxon>
        <taxon>Valvatacea</taxon>
        <taxon>Valvatida</taxon>
        <taxon>Acanthasteridae</taxon>
        <taxon>Acanthaster</taxon>
    </lineage>
</organism>
<dbReference type="InterPro" id="IPR039544">
    <property type="entry name" value="Tim44-like"/>
</dbReference>
<comment type="subunit">
    <text evidence="14">Probable component of the PAM complex at least composed of a mitochondrial HSP70 protein, GRPEL1 or GRPEL2, TIMM44, TIMM16/PAM16 and TIMM14/DNAJC19. The complex interacts with the TIMM23 component of the TIM23 complex. Interacts with SLC25A4/ANT1 and SLC25A5/ANT2; leading to inhibit the presequence translocase TIMM23, thereby promoting stabilization of PINK1.</text>
</comment>
<evidence type="ECO:0000256" key="11">
    <source>
        <dbReference type="ARBA" id="ARBA00023128"/>
    </source>
</evidence>
<feature type="domain" description="Tim44-like" evidence="18">
    <location>
        <begin position="300"/>
        <end position="449"/>
    </location>
</feature>
<evidence type="ECO:0000256" key="6">
    <source>
        <dbReference type="ARBA" id="ARBA00022792"/>
    </source>
</evidence>
<dbReference type="SUPFAM" id="SSF54427">
    <property type="entry name" value="NTF2-like"/>
    <property type="match status" value="1"/>
</dbReference>
<evidence type="ECO:0000256" key="17">
    <source>
        <dbReference type="SAM" id="Coils"/>
    </source>
</evidence>
<dbReference type="KEGG" id="aplc:110982252"/>
<comment type="similarity">
    <text evidence="2 16">Belongs to the Tim44 family.</text>
</comment>
<keyword evidence="10 16" id="KW-0811">Translocation</keyword>
<evidence type="ECO:0000256" key="10">
    <source>
        <dbReference type="ARBA" id="ARBA00023010"/>
    </source>
</evidence>
<evidence type="ECO:0000256" key="7">
    <source>
        <dbReference type="ARBA" id="ARBA00022840"/>
    </source>
</evidence>
<keyword evidence="4" id="KW-0597">Phosphoprotein</keyword>